<sequence length="872" mass="99786">QWAAGMFYYQKQFLVGTMSGKILFYSISSLGINLQSVINLKSLNLMGFKFWERHLMFADIKREHIGCRKEELPQNGQLFTKQACAVAFSATELTIINLDIDKKVIIRAKSKDFQVNAEEDDEISVEDIYKEKPDQLFQSICFQEDKIFIGFSNGLLIELNSMDFSVKYSQQVFRTPITCIKYYPQPKYLLIGGINSKIYIYSYDARPTKLQTINDSGNIVDCFWSSKFEVLISVCGNGSFSLWNQKSFTLITKQKPLNKINAVYFDEDSGQIYLGDVKIVVYKIIGLKTDQACKEPLAHYTKIVAIIDLNQEQEEIFQQEEPEIELIQQPETEVKEEIDKDDFLKIERAEENQNKQPWGLPTQPKYIKPKPGSAPFCNYHVTEKSEVQIQKTNKPRLESRLKLAKQMKKQQFQMLDFNCYLERVQAEQGIKQDLTQKRKTSRSMSGIELLQMVKTGQNLFNQQPYTNLSGFLTVDEDANICHWDLSFHLIQSQKIDIPEGKVTTVSYAQNDNLIVIGTDMGFACYFNLFTFQITKTVNVAACAKAAVLLQFKGRTRTELGLQTQEFTDYIKQQNLQQFQQINLQKQLNQSTVFACGNQLLVFDQNSQKLSKQMANQLMQQNSDLGRKLAGGVAQPPSSMLQGHVGQIQHMSASKRRLVTIDDTVGCCWSAQGVALFQFISDDAVQAAHCLENRSYFAVLVLKSGVIQLVKPNSVIQIHKLQLQSLDQSQIAVLETGEQLLVGVSVGCKIQIFRLKFENLQIQQICEHQLGSLVTQMCFYQDFLLLGDKSGHFVKLCVDYNNQKVLEVAYVSDQKPIEEEQVEQKMQISEESEETLDVRRANSRAQERPGSMMLDMDYLYDEMVKESDKILRK</sequence>
<dbReference type="InterPro" id="IPR050630">
    <property type="entry name" value="WD_repeat_EMAP"/>
</dbReference>
<reference evidence="3" key="1">
    <citation type="submission" date="2015-07" db="EMBL/GenBank/DDBJ databases">
        <title>Adaptation to a free-living lifestyle via gene acquisitions in the diplomonad Trepomonas sp. PC1.</title>
        <authorList>
            <person name="Xu F."/>
            <person name="Jerlstrom-Hultqvist J."/>
            <person name="Kolisko M."/>
            <person name="Simpson A.G.B."/>
            <person name="Roger A.J."/>
            <person name="Svard S.G."/>
            <person name="Andersson J.O."/>
        </authorList>
    </citation>
    <scope>NUCLEOTIDE SEQUENCE</scope>
    <source>
        <strain evidence="3">PC1</strain>
    </source>
</reference>
<name>A0A146K7I5_9EUKA</name>
<feature type="non-terminal residue" evidence="3">
    <location>
        <position position="1"/>
    </location>
</feature>
<dbReference type="SUPFAM" id="SSF50978">
    <property type="entry name" value="WD40 repeat-like"/>
    <property type="match status" value="2"/>
</dbReference>
<keyword evidence="2" id="KW-0677">Repeat</keyword>
<dbReference type="Gene3D" id="2.130.10.10">
    <property type="entry name" value="YVTN repeat-like/Quinoprotein amine dehydrogenase"/>
    <property type="match status" value="2"/>
</dbReference>
<accession>A0A146K7I5</accession>
<evidence type="ECO:0000256" key="2">
    <source>
        <dbReference type="ARBA" id="ARBA00022737"/>
    </source>
</evidence>
<gene>
    <name evidence="3" type="ORF">TPC1_15135</name>
</gene>
<dbReference type="PANTHER" id="PTHR13720">
    <property type="entry name" value="WD-40 REPEAT PROTEIN"/>
    <property type="match status" value="1"/>
</dbReference>
<dbReference type="PANTHER" id="PTHR13720:SF33">
    <property type="entry name" value="HELP DOMAIN-CONTAINING PROTEIN"/>
    <property type="match status" value="1"/>
</dbReference>
<organism evidence="3">
    <name type="scientific">Trepomonas sp. PC1</name>
    <dbReference type="NCBI Taxonomy" id="1076344"/>
    <lineage>
        <taxon>Eukaryota</taxon>
        <taxon>Metamonada</taxon>
        <taxon>Diplomonadida</taxon>
        <taxon>Hexamitidae</taxon>
        <taxon>Hexamitinae</taxon>
        <taxon>Trepomonas</taxon>
    </lineage>
</organism>
<evidence type="ECO:0000313" key="3">
    <source>
        <dbReference type="EMBL" id="JAP92802.1"/>
    </source>
</evidence>
<keyword evidence="1" id="KW-0853">WD repeat</keyword>
<evidence type="ECO:0000256" key="1">
    <source>
        <dbReference type="ARBA" id="ARBA00022574"/>
    </source>
</evidence>
<dbReference type="EMBL" id="GDID01003804">
    <property type="protein sequence ID" value="JAP92802.1"/>
    <property type="molecule type" value="Transcribed_RNA"/>
</dbReference>
<dbReference type="SMART" id="SM00320">
    <property type="entry name" value="WD40"/>
    <property type="match status" value="4"/>
</dbReference>
<protein>
    <submittedName>
        <fullName evidence="3">Uncharacterized protein</fullName>
    </submittedName>
</protein>
<dbReference type="InterPro" id="IPR036322">
    <property type="entry name" value="WD40_repeat_dom_sf"/>
</dbReference>
<proteinExistence type="predicted"/>
<dbReference type="InterPro" id="IPR015943">
    <property type="entry name" value="WD40/YVTN_repeat-like_dom_sf"/>
</dbReference>
<dbReference type="AlphaFoldDB" id="A0A146K7I5"/>
<dbReference type="InterPro" id="IPR001680">
    <property type="entry name" value="WD40_rpt"/>
</dbReference>